<feature type="transmembrane region" description="Helical" evidence="1">
    <location>
        <begin position="118"/>
        <end position="144"/>
    </location>
</feature>
<dbReference type="GO" id="GO:0005886">
    <property type="term" value="C:plasma membrane"/>
    <property type="evidence" value="ECO:0007669"/>
    <property type="project" value="UniProtKB-SubCell"/>
</dbReference>
<keyword evidence="1" id="KW-0812">Transmembrane</keyword>
<dbReference type="eggNOG" id="COG3559">
    <property type="taxonomic scope" value="Bacteria"/>
</dbReference>
<evidence type="ECO:0000256" key="1">
    <source>
        <dbReference type="SAM" id="Phobius"/>
    </source>
</evidence>
<dbReference type="KEGG" id="cmd:B841_04465"/>
<dbReference type="PATRIC" id="fig|1224163.3.peg.892"/>
<gene>
    <name evidence="2" type="ORF">B841_04465</name>
</gene>
<feature type="transmembrane region" description="Helical" evidence="1">
    <location>
        <begin position="236"/>
        <end position="258"/>
    </location>
</feature>
<dbReference type="Proteomes" id="UP000015388">
    <property type="component" value="Chromosome"/>
</dbReference>
<feature type="transmembrane region" description="Helical" evidence="1">
    <location>
        <begin position="156"/>
        <end position="179"/>
    </location>
</feature>
<keyword evidence="3" id="KW-1185">Reference proteome</keyword>
<sequence length="264" mass="27711">MSSTPIFIRGVLGSWRGLLAWAAAIVAVLLLYLPLYPSMQTPELSQMINNLPSELVQALGYEDITSGAGYTQATFFGLIGFILIIIAAISWGSAAIAGNEESGQLELTLAHAVGRVQYALESAAALVVKVLLLGVVAFLGITLLNGPSELGLQADNLLAVILAWTGLGLTAGTVALAAGAVTGKRAWAVGASSSVVVLGYAFDALGEMNPDMEWLQPFSPYHWAFRNAPLAQGVDWGGLTLLWGLSFLLIVVSAWALARRDITG</sequence>
<keyword evidence="1" id="KW-0472">Membrane</keyword>
<dbReference type="Pfam" id="PF12679">
    <property type="entry name" value="ABC2_membrane_2"/>
    <property type="match status" value="1"/>
</dbReference>
<dbReference type="AlphaFoldDB" id="S5STI8"/>
<keyword evidence="1" id="KW-1133">Transmembrane helix</keyword>
<feature type="transmembrane region" description="Helical" evidence="1">
    <location>
        <begin position="186"/>
        <end position="202"/>
    </location>
</feature>
<organism evidence="2 3">
    <name type="scientific">Corynebacterium maris DSM 45190</name>
    <dbReference type="NCBI Taxonomy" id="1224163"/>
    <lineage>
        <taxon>Bacteria</taxon>
        <taxon>Bacillati</taxon>
        <taxon>Actinomycetota</taxon>
        <taxon>Actinomycetes</taxon>
        <taxon>Mycobacteriales</taxon>
        <taxon>Corynebacteriaceae</taxon>
        <taxon>Corynebacterium</taxon>
    </lineage>
</organism>
<name>S5STI8_9CORY</name>
<dbReference type="RefSeq" id="WP_020934305.1">
    <property type="nucleotide sequence ID" value="NC_021915.1"/>
</dbReference>
<evidence type="ECO:0000313" key="2">
    <source>
        <dbReference type="EMBL" id="AGS34372.1"/>
    </source>
</evidence>
<accession>S5STI8</accession>
<dbReference type="HOGENOM" id="CLU_064090_3_0_11"/>
<dbReference type="OrthoDB" id="3686802at2"/>
<dbReference type="GO" id="GO:0140359">
    <property type="term" value="F:ABC-type transporter activity"/>
    <property type="evidence" value="ECO:0007669"/>
    <property type="project" value="InterPro"/>
</dbReference>
<protein>
    <submittedName>
        <fullName evidence="2">ABC transporter permease</fullName>
    </submittedName>
</protein>
<dbReference type="EMBL" id="CP003924">
    <property type="protein sequence ID" value="AGS34372.1"/>
    <property type="molecule type" value="Genomic_DNA"/>
</dbReference>
<evidence type="ECO:0000313" key="3">
    <source>
        <dbReference type="Proteomes" id="UP000015388"/>
    </source>
</evidence>
<feature type="transmembrane region" description="Helical" evidence="1">
    <location>
        <begin position="12"/>
        <end position="35"/>
    </location>
</feature>
<feature type="transmembrane region" description="Helical" evidence="1">
    <location>
        <begin position="75"/>
        <end position="97"/>
    </location>
</feature>
<proteinExistence type="predicted"/>
<reference evidence="2 3" key="1">
    <citation type="submission" date="2012-11" db="EMBL/GenBank/DDBJ databases">
        <title>The complete genome sequence of Corynebacterium maris Coryn-1 (=DSM 45190).</title>
        <authorList>
            <person name="Schaffert L."/>
            <person name="Albersmeier A."/>
            <person name="Kalinowski J."/>
            <person name="Ruckert C."/>
        </authorList>
    </citation>
    <scope>NUCLEOTIDE SEQUENCE [LARGE SCALE GENOMIC DNA]</scope>
    <source>
        <strain evidence="3">Coryn-1</strain>
    </source>
</reference>